<dbReference type="PANTHER" id="PTHR21039:SF0">
    <property type="entry name" value="HISTIDINOL-PHOSPHATASE"/>
    <property type="match status" value="1"/>
</dbReference>
<dbReference type="InterPro" id="IPR004013">
    <property type="entry name" value="PHP_dom"/>
</dbReference>
<dbReference type="NCBIfam" id="NF005596">
    <property type="entry name" value="PRK07328.1"/>
    <property type="match status" value="1"/>
</dbReference>
<reference evidence="11 12" key="1">
    <citation type="submission" date="2017-10" db="EMBL/GenBank/DDBJ databases">
        <title>Genomics of the genus Arcobacter.</title>
        <authorList>
            <person name="Perez-Cataluna A."/>
            <person name="Figueras M.J."/>
        </authorList>
    </citation>
    <scope>NUCLEOTIDE SEQUENCE [LARGE SCALE GENOMIC DNA]</scope>
    <source>
        <strain evidence="11 12">CECT 8993</strain>
    </source>
</reference>
<keyword evidence="6 8" id="KW-0368">Histidine biosynthesis</keyword>
<keyword evidence="5 8" id="KW-0378">Hydrolase</keyword>
<dbReference type="PANTHER" id="PTHR21039">
    <property type="entry name" value="HISTIDINOL PHOSPHATASE-RELATED"/>
    <property type="match status" value="1"/>
</dbReference>
<feature type="domain" description="PHP" evidence="10">
    <location>
        <begin position="4"/>
        <end position="195"/>
    </location>
</feature>
<accession>A0A4Q0Y6I3</accession>
<dbReference type="AlphaFoldDB" id="A0A4Q0Y6I3"/>
<comment type="caution">
    <text evidence="11">The sequence shown here is derived from an EMBL/GenBank/DDBJ whole genome shotgun (WGS) entry which is preliminary data.</text>
</comment>
<dbReference type="EC" id="3.1.3.15" evidence="3 8"/>
<evidence type="ECO:0000256" key="6">
    <source>
        <dbReference type="ARBA" id="ARBA00023102"/>
    </source>
</evidence>
<dbReference type="RefSeq" id="WP_128983352.1">
    <property type="nucleotide sequence ID" value="NZ_PDKJ01000021.1"/>
</dbReference>
<feature type="coiled-coil region" evidence="9">
    <location>
        <begin position="55"/>
        <end position="82"/>
    </location>
</feature>
<sequence>MRVDLHNHTTLCNHATGTMEEYIEKAIEIGIDVYGFSDHAPMPFDPKYRMDISLKSSYEKSIEELQEKYKNSIEILKAYEVDFMQNSSLMLDEILTSKVDFLIGSVHFLQEKNSELWGFDNPEFIGKYKEKDIDLIWSDYFTAIKELAKSRLFDIVGHLDLIKLFKYLPKKDIKLLAKDALKEIKKANMVIEINAAGLRKPINEPYPSKELLELAFELDIPITFSSDAHSVEQVGFMYDEVKSFAKSVGYTKCATFKNRDKELVIF</sequence>
<keyword evidence="4 8" id="KW-0028">Amino-acid biosynthesis</keyword>
<comment type="similarity">
    <text evidence="2 8">Belongs to the PHP hydrolase family. HisK subfamily.</text>
</comment>
<dbReference type="UniPathway" id="UPA00031">
    <property type="reaction ID" value="UER00013"/>
</dbReference>
<evidence type="ECO:0000256" key="5">
    <source>
        <dbReference type="ARBA" id="ARBA00022801"/>
    </source>
</evidence>
<dbReference type="Gene3D" id="3.20.20.140">
    <property type="entry name" value="Metal-dependent hydrolases"/>
    <property type="match status" value="1"/>
</dbReference>
<comment type="pathway">
    <text evidence="1 8">Amino-acid biosynthesis; L-histidine biosynthesis; L-histidine from 5-phospho-alpha-D-ribose 1-diphosphate: step 8/9.</text>
</comment>
<dbReference type="InterPro" id="IPR016195">
    <property type="entry name" value="Pol/histidinol_Pase-like"/>
</dbReference>
<evidence type="ECO:0000256" key="7">
    <source>
        <dbReference type="ARBA" id="ARBA00049158"/>
    </source>
</evidence>
<evidence type="ECO:0000313" key="12">
    <source>
        <dbReference type="Proteomes" id="UP000290172"/>
    </source>
</evidence>
<organism evidence="11 12">
    <name type="scientific">Halarcobacter ebronensis</name>
    <dbReference type="NCBI Taxonomy" id="1462615"/>
    <lineage>
        <taxon>Bacteria</taxon>
        <taxon>Pseudomonadati</taxon>
        <taxon>Campylobacterota</taxon>
        <taxon>Epsilonproteobacteria</taxon>
        <taxon>Campylobacterales</taxon>
        <taxon>Arcobacteraceae</taxon>
        <taxon>Halarcobacter</taxon>
    </lineage>
</organism>
<dbReference type="NCBIfam" id="NF005996">
    <property type="entry name" value="PRK08123.1"/>
    <property type="match status" value="1"/>
</dbReference>
<evidence type="ECO:0000256" key="8">
    <source>
        <dbReference type="RuleBase" id="RU366003"/>
    </source>
</evidence>
<name>A0A4Q0Y6I3_9BACT</name>
<evidence type="ECO:0000256" key="2">
    <source>
        <dbReference type="ARBA" id="ARBA00009152"/>
    </source>
</evidence>
<dbReference type="Proteomes" id="UP000290172">
    <property type="component" value="Unassembled WGS sequence"/>
</dbReference>
<dbReference type="InterPro" id="IPR010140">
    <property type="entry name" value="Histidinol_P_phosphatase_HisJ"/>
</dbReference>
<dbReference type="GO" id="GO:0004401">
    <property type="term" value="F:histidinol-phosphatase activity"/>
    <property type="evidence" value="ECO:0007669"/>
    <property type="project" value="UniProtKB-UniRule"/>
</dbReference>
<evidence type="ECO:0000313" key="11">
    <source>
        <dbReference type="EMBL" id="RXJ65787.1"/>
    </source>
</evidence>
<evidence type="ECO:0000259" key="10">
    <source>
        <dbReference type="Pfam" id="PF02811"/>
    </source>
</evidence>
<comment type="catalytic activity">
    <reaction evidence="7 8">
        <text>L-histidinol phosphate + H2O = L-histidinol + phosphate</text>
        <dbReference type="Rhea" id="RHEA:14465"/>
        <dbReference type="ChEBI" id="CHEBI:15377"/>
        <dbReference type="ChEBI" id="CHEBI:43474"/>
        <dbReference type="ChEBI" id="CHEBI:57699"/>
        <dbReference type="ChEBI" id="CHEBI:57980"/>
        <dbReference type="EC" id="3.1.3.15"/>
    </reaction>
</comment>
<gene>
    <name evidence="11" type="ORF">CRV08_14405</name>
</gene>
<evidence type="ECO:0000256" key="3">
    <source>
        <dbReference type="ARBA" id="ARBA00013085"/>
    </source>
</evidence>
<proteinExistence type="inferred from homology"/>
<evidence type="ECO:0000256" key="9">
    <source>
        <dbReference type="SAM" id="Coils"/>
    </source>
</evidence>
<protein>
    <recommendedName>
        <fullName evidence="3 8">Histidinol-phosphatase</fullName>
        <shortName evidence="8">HolPase</shortName>
        <ecNumber evidence="3 8">3.1.3.15</ecNumber>
    </recommendedName>
</protein>
<evidence type="ECO:0000256" key="1">
    <source>
        <dbReference type="ARBA" id="ARBA00004970"/>
    </source>
</evidence>
<dbReference type="NCBIfam" id="TIGR01856">
    <property type="entry name" value="hisJ_fam"/>
    <property type="match status" value="1"/>
</dbReference>
<keyword evidence="9" id="KW-0175">Coiled coil</keyword>
<dbReference type="GO" id="GO:0000105">
    <property type="term" value="P:L-histidine biosynthetic process"/>
    <property type="evidence" value="ECO:0007669"/>
    <property type="project" value="UniProtKB-UniRule"/>
</dbReference>
<dbReference type="EMBL" id="PDKJ01000021">
    <property type="protein sequence ID" value="RXJ65787.1"/>
    <property type="molecule type" value="Genomic_DNA"/>
</dbReference>
<dbReference type="Pfam" id="PF13263">
    <property type="entry name" value="PHP_C"/>
    <property type="match status" value="1"/>
</dbReference>
<dbReference type="Pfam" id="PF02811">
    <property type="entry name" value="PHP"/>
    <property type="match status" value="1"/>
</dbReference>
<dbReference type="CDD" id="cd12110">
    <property type="entry name" value="PHP_HisPPase_Hisj_like"/>
    <property type="match status" value="1"/>
</dbReference>
<evidence type="ECO:0000256" key="4">
    <source>
        <dbReference type="ARBA" id="ARBA00022605"/>
    </source>
</evidence>
<dbReference type="GO" id="GO:0005737">
    <property type="term" value="C:cytoplasm"/>
    <property type="evidence" value="ECO:0007669"/>
    <property type="project" value="TreeGrafter"/>
</dbReference>
<dbReference type="SUPFAM" id="SSF89550">
    <property type="entry name" value="PHP domain-like"/>
    <property type="match status" value="1"/>
</dbReference>